<dbReference type="Pfam" id="PF18348">
    <property type="entry name" value="SH3_16"/>
    <property type="match status" value="1"/>
</dbReference>
<sequence>MQYGICPLSIVPIRTSPDDCAEMSSQLLYGEHFKVLESRKKWSRIRAAYDYFEGWIPNNQLSFIPEQVYNDIEALEPQKICSDVISHICTDDGMLLPILMGSMINTPALLNHTFEGNTHSGKNPKDSLVDTAVMYLKAPFLAGGKTPFGIDCSGFTQMVYKINGHLLARTAEEQSKQGEALSFIEESEPGDLAFFDDNEGIINHVGIILQDNYIIHVNGHVRIDRIDHTGIFNSEEKLYTHQLRVIKKVI</sequence>
<dbReference type="Gene3D" id="3.90.1720.10">
    <property type="entry name" value="endopeptidase domain like (from Nostoc punctiforme)"/>
    <property type="match status" value="1"/>
</dbReference>
<dbReference type="RefSeq" id="WP_119608933.1">
    <property type="nucleotide sequence ID" value="NZ_QXFH01000077.1"/>
</dbReference>
<evidence type="ECO:0000256" key="1">
    <source>
        <dbReference type="ARBA" id="ARBA00007074"/>
    </source>
</evidence>
<feature type="domain" description="NlpC/P60" evidence="5">
    <location>
        <begin position="122"/>
        <end position="250"/>
    </location>
</feature>
<dbReference type="InterPro" id="IPR038765">
    <property type="entry name" value="Papain-like_cys_pep_sf"/>
</dbReference>
<evidence type="ECO:0000313" key="7">
    <source>
        <dbReference type="Proteomes" id="UP000266067"/>
    </source>
</evidence>
<dbReference type="PROSITE" id="PS51935">
    <property type="entry name" value="NLPC_P60"/>
    <property type="match status" value="1"/>
</dbReference>
<evidence type="ECO:0000256" key="2">
    <source>
        <dbReference type="ARBA" id="ARBA00022670"/>
    </source>
</evidence>
<protein>
    <submittedName>
        <fullName evidence="6">Hydrolase Nlp/P60</fullName>
    </submittedName>
</protein>
<accession>A0A3A1N389</accession>
<dbReference type="Gene3D" id="2.30.30.40">
    <property type="entry name" value="SH3 Domains"/>
    <property type="match status" value="1"/>
</dbReference>
<dbReference type="InterPro" id="IPR000064">
    <property type="entry name" value="NLP_P60_dom"/>
</dbReference>
<dbReference type="GO" id="GO:0008234">
    <property type="term" value="F:cysteine-type peptidase activity"/>
    <property type="evidence" value="ECO:0007669"/>
    <property type="project" value="UniProtKB-KW"/>
</dbReference>
<dbReference type="AlphaFoldDB" id="A0A3A1N389"/>
<evidence type="ECO:0000259" key="5">
    <source>
        <dbReference type="PROSITE" id="PS51935"/>
    </source>
</evidence>
<dbReference type="PANTHER" id="PTHR47053">
    <property type="entry name" value="MUREIN DD-ENDOPEPTIDASE MEPH-RELATED"/>
    <property type="match status" value="1"/>
</dbReference>
<organism evidence="6 7">
    <name type="scientific">Flagellimonas lutimaris</name>
    <dbReference type="NCBI Taxonomy" id="475082"/>
    <lineage>
        <taxon>Bacteria</taxon>
        <taxon>Pseudomonadati</taxon>
        <taxon>Bacteroidota</taxon>
        <taxon>Flavobacteriia</taxon>
        <taxon>Flavobacteriales</taxon>
        <taxon>Flavobacteriaceae</taxon>
        <taxon>Flagellimonas</taxon>
    </lineage>
</organism>
<gene>
    <name evidence="6" type="ORF">D2V08_14725</name>
</gene>
<name>A0A3A1N389_9FLAO</name>
<keyword evidence="7" id="KW-1185">Reference proteome</keyword>
<evidence type="ECO:0000256" key="3">
    <source>
        <dbReference type="ARBA" id="ARBA00022801"/>
    </source>
</evidence>
<dbReference type="SUPFAM" id="SSF54001">
    <property type="entry name" value="Cysteine proteinases"/>
    <property type="match status" value="1"/>
</dbReference>
<comment type="similarity">
    <text evidence="1">Belongs to the peptidase C40 family.</text>
</comment>
<dbReference type="PANTHER" id="PTHR47053:SF1">
    <property type="entry name" value="MUREIN DD-ENDOPEPTIDASE MEPH-RELATED"/>
    <property type="match status" value="1"/>
</dbReference>
<evidence type="ECO:0000256" key="4">
    <source>
        <dbReference type="ARBA" id="ARBA00022807"/>
    </source>
</evidence>
<dbReference type="GO" id="GO:0006508">
    <property type="term" value="P:proteolysis"/>
    <property type="evidence" value="ECO:0007669"/>
    <property type="project" value="UniProtKB-KW"/>
</dbReference>
<dbReference type="OrthoDB" id="9813368at2"/>
<dbReference type="Pfam" id="PF00877">
    <property type="entry name" value="NLPC_P60"/>
    <property type="match status" value="1"/>
</dbReference>
<dbReference type="InterPro" id="IPR051202">
    <property type="entry name" value="Peptidase_C40"/>
</dbReference>
<keyword evidence="2" id="KW-0645">Protease</keyword>
<proteinExistence type="inferred from homology"/>
<dbReference type="InterPro" id="IPR041382">
    <property type="entry name" value="SH3_16"/>
</dbReference>
<reference evidence="6 7" key="1">
    <citation type="submission" date="2018-08" db="EMBL/GenBank/DDBJ databases">
        <title>Proposal of Muricauda 72 sp.nov. and Muricauda NH166 sp.nov., isolated from seawater.</title>
        <authorList>
            <person name="Cheng H."/>
            <person name="Wu Y.-H."/>
            <person name="Guo L.-L."/>
            <person name="Xu X.-W."/>
        </authorList>
    </citation>
    <scope>NUCLEOTIDE SEQUENCE [LARGE SCALE GENOMIC DNA]</scope>
    <source>
        <strain evidence="6 7">KCTC 22173</strain>
    </source>
</reference>
<dbReference type="Proteomes" id="UP000266067">
    <property type="component" value="Unassembled WGS sequence"/>
</dbReference>
<keyword evidence="4" id="KW-0788">Thiol protease</keyword>
<keyword evidence="3 6" id="KW-0378">Hydrolase</keyword>
<evidence type="ECO:0000313" key="6">
    <source>
        <dbReference type="EMBL" id="RIV30357.1"/>
    </source>
</evidence>
<comment type="caution">
    <text evidence="6">The sequence shown here is derived from an EMBL/GenBank/DDBJ whole genome shotgun (WGS) entry which is preliminary data.</text>
</comment>
<dbReference type="EMBL" id="QXFH01000077">
    <property type="protein sequence ID" value="RIV30357.1"/>
    <property type="molecule type" value="Genomic_DNA"/>
</dbReference>